<feature type="chain" id="PRO_5047366417" description="Sensory transduction regulator" evidence="1">
    <location>
        <begin position="25"/>
        <end position="167"/>
    </location>
</feature>
<comment type="caution">
    <text evidence="2">The sequence shown here is derived from an EMBL/GenBank/DDBJ whole genome shotgun (WGS) entry which is preliminary data.</text>
</comment>
<organism evidence="2 3">
    <name type="scientific">Calothrix parietina FACHB-288</name>
    <dbReference type="NCBI Taxonomy" id="2692896"/>
    <lineage>
        <taxon>Bacteria</taxon>
        <taxon>Bacillati</taxon>
        <taxon>Cyanobacteriota</taxon>
        <taxon>Cyanophyceae</taxon>
        <taxon>Nostocales</taxon>
        <taxon>Calotrichaceae</taxon>
        <taxon>Calothrix</taxon>
    </lineage>
</organism>
<gene>
    <name evidence="2" type="ORF">H6G24_32250</name>
</gene>
<proteinExistence type="predicted"/>
<sequence length="167" mass="18255">MKRLIKLATSIILGVAISMQTVSAQNNPKPPADPRIKEALDKLGVKYEIIPNGDFKLLVETENKRVQVVFVESKTEKLGNLEIRYISSIGYTSQGAFSADIANKLLISSSLNKIAAWQVFTKDKTHIAVLIGKIAANSDAETIKNIIVAVGYGADNIEKELTNKDEL</sequence>
<keyword evidence="3" id="KW-1185">Reference proteome</keyword>
<keyword evidence="1" id="KW-0732">Signal</keyword>
<dbReference type="RefSeq" id="WP_190550560.1">
    <property type="nucleotide sequence ID" value="NZ_CAWPNO010000113.1"/>
</dbReference>
<evidence type="ECO:0008006" key="4">
    <source>
        <dbReference type="Google" id="ProtNLM"/>
    </source>
</evidence>
<protein>
    <recommendedName>
        <fullName evidence="4">Sensory transduction regulator</fullName>
    </recommendedName>
</protein>
<accession>A0ABR8AJE8</accession>
<reference evidence="2 3" key="1">
    <citation type="journal article" date="2020" name="ISME J.">
        <title>Comparative genomics reveals insights into cyanobacterial evolution and habitat adaptation.</title>
        <authorList>
            <person name="Chen M.Y."/>
            <person name="Teng W.K."/>
            <person name="Zhao L."/>
            <person name="Hu C.X."/>
            <person name="Zhou Y.K."/>
            <person name="Han B.P."/>
            <person name="Song L.R."/>
            <person name="Shu W.S."/>
        </authorList>
    </citation>
    <scope>NUCLEOTIDE SEQUENCE [LARGE SCALE GENOMIC DNA]</scope>
    <source>
        <strain evidence="2 3">FACHB-288</strain>
    </source>
</reference>
<feature type="signal peptide" evidence="1">
    <location>
        <begin position="1"/>
        <end position="24"/>
    </location>
</feature>
<evidence type="ECO:0000256" key="1">
    <source>
        <dbReference type="SAM" id="SignalP"/>
    </source>
</evidence>
<name>A0ABR8AJE8_9CYAN</name>
<evidence type="ECO:0000313" key="3">
    <source>
        <dbReference type="Proteomes" id="UP000658514"/>
    </source>
</evidence>
<dbReference type="Proteomes" id="UP000658514">
    <property type="component" value="Unassembled WGS sequence"/>
</dbReference>
<dbReference type="EMBL" id="JACJQH010000076">
    <property type="protein sequence ID" value="MBD2200088.1"/>
    <property type="molecule type" value="Genomic_DNA"/>
</dbReference>
<evidence type="ECO:0000313" key="2">
    <source>
        <dbReference type="EMBL" id="MBD2200088.1"/>
    </source>
</evidence>